<evidence type="ECO:0000256" key="2">
    <source>
        <dbReference type="SAM" id="MobiDB-lite"/>
    </source>
</evidence>
<feature type="compositionally biased region" description="Basic and acidic residues" evidence="2">
    <location>
        <begin position="1"/>
        <end position="16"/>
    </location>
</feature>
<dbReference type="InterPro" id="IPR015424">
    <property type="entry name" value="PyrdxlP-dep_Trfase"/>
</dbReference>
<dbReference type="Gene3D" id="3.40.640.10">
    <property type="entry name" value="Type I PLP-dependent aspartate aminotransferase-like (Major domain)"/>
    <property type="match status" value="1"/>
</dbReference>
<evidence type="ECO:0000256" key="1">
    <source>
        <dbReference type="ARBA" id="ARBA00022898"/>
    </source>
</evidence>
<dbReference type="EMBL" id="LEKV01004549">
    <property type="protein sequence ID" value="KVH94563.1"/>
    <property type="molecule type" value="Genomic_DNA"/>
</dbReference>
<dbReference type="OrthoDB" id="5978656at2759"/>
<proteinExistence type="predicted"/>
<sequence length="452" mass="50188">MGEIRRSHGEDPEDDHHHKKPKLSPFITQSQIQQEFAHHQQGVARLNNGSFGSCPGSIIASQKRWQLKFLQQPDDFFFNQLPTQILRSRTLIKDLINADDVSEVSLVDNATTAAAIVLQHVGWAFAEGRFHKGDAVVMLHCAFQAVKKSIEAYVTRAGGSVIVVQLPFPIHSNEEIISEFRKGLARGKANGRKVRLAIIDHITSMPSVIIPVRELVRICREEGVSEVFVDAAHAVGSVSVDVKDIGADFYVSNLHKWFFSPPSVALLYCRKSSLSSELHHPVVSHEYGNGLAIESAWIGTRDYSSQLLVPEVLDFINRFEGGIEGIRNKNHNAVVEMGEMLAKAWGTSLGSPPEMCPSMAMVGLPSCLGVLSDTDASRLRDHLRDEFSVEVPIHYQPLKDEVGARDEGGGFITGYARISHQVYNTIDDYIKFRDAVNQLLHDGFDCKMLGRE</sequence>
<dbReference type="Gramene" id="KVH94563">
    <property type="protein sequence ID" value="KVH94563"/>
    <property type="gene ID" value="Ccrd_003379"/>
</dbReference>
<dbReference type="AlphaFoldDB" id="A0A103XPN8"/>
<dbReference type="STRING" id="59895.A0A103XPN8"/>
<dbReference type="InterPro" id="IPR000192">
    <property type="entry name" value="Aminotrans_V_dom"/>
</dbReference>
<feature type="domain" description="Aminotransferase class V" evidence="3">
    <location>
        <begin position="84"/>
        <end position="276"/>
    </location>
</feature>
<dbReference type="PANTHER" id="PTHR43092">
    <property type="entry name" value="L-CYSTEINE DESULFHYDRASE"/>
    <property type="match status" value="1"/>
</dbReference>
<dbReference type="Pfam" id="PF00266">
    <property type="entry name" value="Aminotran_5"/>
    <property type="match status" value="1"/>
</dbReference>
<organism evidence="4 5">
    <name type="scientific">Cynara cardunculus var. scolymus</name>
    <name type="common">Globe artichoke</name>
    <name type="synonym">Cynara scolymus</name>
    <dbReference type="NCBI Taxonomy" id="59895"/>
    <lineage>
        <taxon>Eukaryota</taxon>
        <taxon>Viridiplantae</taxon>
        <taxon>Streptophyta</taxon>
        <taxon>Embryophyta</taxon>
        <taxon>Tracheophyta</taxon>
        <taxon>Spermatophyta</taxon>
        <taxon>Magnoliopsida</taxon>
        <taxon>eudicotyledons</taxon>
        <taxon>Gunneridae</taxon>
        <taxon>Pentapetalae</taxon>
        <taxon>asterids</taxon>
        <taxon>campanulids</taxon>
        <taxon>Asterales</taxon>
        <taxon>Asteraceae</taxon>
        <taxon>Carduoideae</taxon>
        <taxon>Cardueae</taxon>
        <taxon>Carduinae</taxon>
        <taxon>Cynara</taxon>
    </lineage>
</organism>
<evidence type="ECO:0000313" key="4">
    <source>
        <dbReference type="EMBL" id="KVH94563.1"/>
    </source>
</evidence>
<dbReference type="InterPro" id="IPR015421">
    <property type="entry name" value="PyrdxlP-dep_Trfase_major"/>
</dbReference>
<dbReference type="OMA" id="DDHRANG"/>
<comment type="caution">
    <text evidence="4">The sequence shown here is derived from an EMBL/GenBank/DDBJ whole genome shotgun (WGS) entry which is preliminary data.</text>
</comment>
<feature type="region of interest" description="Disordered" evidence="2">
    <location>
        <begin position="1"/>
        <end position="22"/>
    </location>
</feature>
<dbReference type="SUPFAM" id="SSF53383">
    <property type="entry name" value="PLP-dependent transferases"/>
    <property type="match status" value="1"/>
</dbReference>
<evidence type="ECO:0000313" key="5">
    <source>
        <dbReference type="Proteomes" id="UP000243975"/>
    </source>
</evidence>
<dbReference type="GO" id="GO:0019450">
    <property type="term" value="P:L-cysteine catabolic process to pyruvate"/>
    <property type="evidence" value="ECO:0007669"/>
    <property type="project" value="EnsemblPlants"/>
</dbReference>
<keyword evidence="1" id="KW-0663">Pyridoxal phosphate</keyword>
<dbReference type="PANTHER" id="PTHR43092:SF9">
    <property type="entry name" value="L-CYSTEINE DESULFHYDRASE-LIKE"/>
    <property type="match status" value="1"/>
</dbReference>
<accession>A0A103XPN8</accession>
<protein>
    <recommendedName>
        <fullName evidence="3">Aminotransferase class V domain-containing protein</fullName>
    </recommendedName>
</protein>
<name>A0A103XPN8_CYNCS</name>
<dbReference type="Proteomes" id="UP000243975">
    <property type="component" value="Unassembled WGS sequence"/>
</dbReference>
<dbReference type="GO" id="GO:0080146">
    <property type="term" value="F:L-cysteine desulfhydrase activity"/>
    <property type="evidence" value="ECO:0007669"/>
    <property type="project" value="EnsemblPlants"/>
</dbReference>
<reference evidence="4 5" key="1">
    <citation type="journal article" date="2016" name="Sci. Rep.">
        <title>The genome sequence of the outbreeding globe artichoke constructed de novo incorporating a phase-aware low-pass sequencing strategy of F1 progeny.</title>
        <authorList>
            <person name="Scaglione D."/>
            <person name="Reyes-Chin-Wo S."/>
            <person name="Acquadro A."/>
            <person name="Froenicke L."/>
            <person name="Portis E."/>
            <person name="Beitel C."/>
            <person name="Tirone M."/>
            <person name="Mauro R."/>
            <person name="Lo Monaco A."/>
            <person name="Mauromicale G."/>
            <person name="Faccioli P."/>
            <person name="Cattivelli L."/>
            <person name="Rieseberg L."/>
            <person name="Michelmore R."/>
            <person name="Lanteri S."/>
        </authorList>
    </citation>
    <scope>NUCLEOTIDE SEQUENCE [LARGE SCALE GENOMIC DNA]</scope>
    <source>
        <strain evidence="4">2C</strain>
    </source>
</reference>
<gene>
    <name evidence="4" type="ORF">Ccrd_003379</name>
</gene>
<evidence type="ECO:0000259" key="3">
    <source>
        <dbReference type="Pfam" id="PF00266"/>
    </source>
</evidence>
<keyword evidence="5" id="KW-1185">Reference proteome</keyword>